<dbReference type="InterPro" id="IPR014284">
    <property type="entry name" value="RNA_pol_sigma-70_dom"/>
</dbReference>
<dbReference type="SUPFAM" id="SSF88946">
    <property type="entry name" value="Sigma2 domain of RNA polymerase sigma factors"/>
    <property type="match status" value="1"/>
</dbReference>
<dbReference type="Gene3D" id="3.10.450.50">
    <property type="match status" value="1"/>
</dbReference>
<dbReference type="Gene3D" id="1.10.10.10">
    <property type="entry name" value="Winged helix-like DNA-binding domain superfamily/Winged helix DNA-binding domain"/>
    <property type="match status" value="1"/>
</dbReference>
<feature type="domain" description="RNA polymerase sigma factor 70 region 4 type 2" evidence="3">
    <location>
        <begin position="103"/>
        <end position="151"/>
    </location>
</feature>
<dbReference type="Pfam" id="PF04542">
    <property type="entry name" value="Sigma70_r2"/>
    <property type="match status" value="1"/>
</dbReference>
<dbReference type="EMBL" id="CP011125">
    <property type="protein sequence ID" value="AKF11547.1"/>
    <property type="molecule type" value="Genomic_DNA"/>
</dbReference>
<reference evidence="4 5" key="1">
    <citation type="submission" date="2015-03" db="EMBL/GenBank/DDBJ databases">
        <title>Genome assembly of Sandaracinus amylolyticus DSM 53668.</title>
        <authorList>
            <person name="Sharma G."/>
            <person name="Subramanian S."/>
        </authorList>
    </citation>
    <scope>NUCLEOTIDE SEQUENCE [LARGE SCALE GENOMIC DNA]</scope>
    <source>
        <strain evidence="4 5">DSM 53668</strain>
    </source>
</reference>
<dbReference type="InterPro" id="IPR007627">
    <property type="entry name" value="RNA_pol_sigma70_r2"/>
</dbReference>
<dbReference type="AlphaFoldDB" id="A0A0F6YMN1"/>
<feature type="domain" description="RNA polymerase sigma-70 region 2" evidence="2">
    <location>
        <begin position="11"/>
        <end position="76"/>
    </location>
</feature>
<evidence type="ECO:0000256" key="1">
    <source>
        <dbReference type="ARBA" id="ARBA00011344"/>
    </source>
</evidence>
<dbReference type="PANTHER" id="PTHR30173">
    <property type="entry name" value="SIGMA 19 FACTOR"/>
    <property type="match status" value="1"/>
</dbReference>
<dbReference type="NCBIfam" id="TIGR02937">
    <property type="entry name" value="sigma70-ECF"/>
    <property type="match status" value="1"/>
</dbReference>
<name>A0A0F6YMN1_9BACT</name>
<dbReference type="InterPro" id="IPR013324">
    <property type="entry name" value="RNA_pol_sigma_r3/r4-like"/>
</dbReference>
<gene>
    <name evidence="4" type="ORF">DB32_008696</name>
</gene>
<proteinExistence type="predicted"/>
<dbReference type="InterPro" id="IPR013249">
    <property type="entry name" value="RNA_pol_sigma70_r4_t2"/>
</dbReference>
<dbReference type="InterPro" id="IPR052704">
    <property type="entry name" value="ECF_Sigma-70_Domain"/>
</dbReference>
<dbReference type="InterPro" id="IPR036388">
    <property type="entry name" value="WH-like_DNA-bd_sf"/>
</dbReference>
<accession>A0A0F6YMN1</accession>
<protein>
    <submittedName>
        <fullName evidence="4">Putative RNA polymerase sigma factor</fullName>
    </submittedName>
</protein>
<dbReference type="KEGG" id="samy:DB32_008696"/>
<dbReference type="GO" id="GO:0016987">
    <property type="term" value="F:sigma factor activity"/>
    <property type="evidence" value="ECO:0007669"/>
    <property type="project" value="InterPro"/>
</dbReference>
<dbReference type="Gene3D" id="1.10.1740.10">
    <property type="match status" value="1"/>
</dbReference>
<dbReference type="GO" id="GO:0003677">
    <property type="term" value="F:DNA binding"/>
    <property type="evidence" value="ECO:0007669"/>
    <property type="project" value="InterPro"/>
</dbReference>
<dbReference type="RefSeq" id="WP_053238401.1">
    <property type="nucleotide sequence ID" value="NZ_CP011125.1"/>
</dbReference>
<dbReference type="GO" id="GO:0006352">
    <property type="term" value="P:DNA-templated transcription initiation"/>
    <property type="evidence" value="ECO:0007669"/>
    <property type="project" value="InterPro"/>
</dbReference>
<dbReference type="InterPro" id="IPR013325">
    <property type="entry name" value="RNA_pol_sigma_r2"/>
</dbReference>
<dbReference type="OrthoDB" id="9794372at2"/>
<evidence type="ECO:0000259" key="3">
    <source>
        <dbReference type="Pfam" id="PF08281"/>
    </source>
</evidence>
<keyword evidence="5" id="KW-1185">Reference proteome</keyword>
<evidence type="ECO:0000259" key="2">
    <source>
        <dbReference type="Pfam" id="PF04542"/>
    </source>
</evidence>
<dbReference type="PANTHER" id="PTHR30173:SF43">
    <property type="entry name" value="ECF RNA POLYMERASE SIGMA FACTOR SIGI-RELATED"/>
    <property type="match status" value="1"/>
</dbReference>
<dbReference type="SUPFAM" id="SSF88659">
    <property type="entry name" value="Sigma3 and sigma4 domains of RNA polymerase sigma factors"/>
    <property type="match status" value="1"/>
</dbReference>
<dbReference type="Proteomes" id="UP000034883">
    <property type="component" value="Chromosome"/>
</dbReference>
<evidence type="ECO:0000313" key="4">
    <source>
        <dbReference type="EMBL" id="AKF11547.1"/>
    </source>
</evidence>
<dbReference type="Pfam" id="PF08281">
    <property type="entry name" value="Sigma70_r4_2"/>
    <property type="match status" value="1"/>
</dbReference>
<dbReference type="STRING" id="927083.DB32_008696"/>
<sequence length="290" mass="31685">MTAPDELADEFERSRARLRAVALRMLGSRDEADDAVQETWLRASRAGARDVESLSGWLRTILGRVCLDMLRARRRRGEVGLDELDVPTSPDDELAQAESVGLALLAVLERLGPDERVAFVLHDLFGVPFEEIAVILERSPVAAKKVASRARHRVVGARRVHAPDVEEKKRVIEAFLAASRAGDLDALLAVLAPDVVRRADRVALPSDGERELRGARRVADETRGNAARARHARVMWVDGELGAVVAPRGRVAIVLRLAIEGGRITELDVIAEPARLRAVDLAALETDLAP</sequence>
<comment type="subunit">
    <text evidence="1">Interacts transiently with the RNA polymerase catalytic core formed by RpoA, RpoB, RpoC and RpoZ (2 alpha, 1 beta, 1 beta' and 1 omega subunit) to form the RNA polymerase holoenzyme that can initiate transcription.</text>
</comment>
<dbReference type="InterPro" id="IPR032710">
    <property type="entry name" value="NTF2-like_dom_sf"/>
</dbReference>
<dbReference type="SUPFAM" id="SSF54427">
    <property type="entry name" value="NTF2-like"/>
    <property type="match status" value="1"/>
</dbReference>
<evidence type="ECO:0000313" key="5">
    <source>
        <dbReference type="Proteomes" id="UP000034883"/>
    </source>
</evidence>
<organism evidence="4 5">
    <name type="scientific">Sandaracinus amylolyticus</name>
    <dbReference type="NCBI Taxonomy" id="927083"/>
    <lineage>
        <taxon>Bacteria</taxon>
        <taxon>Pseudomonadati</taxon>
        <taxon>Myxococcota</taxon>
        <taxon>Polyangia</taxon>
        <taxon>Polyangiales</taxon>
        <taxon>Sandaracinaceae</taxon>
        <taxon>Sandaracinus</taxon>
    </lineage>
</organism>